<evidence type="ECO:0000313" key="5">
    <source>
        <dbReference type="EMBL" id="MCW6037835.1"/>
    </source>
</evidence>
<dbReference type="InterPro" id="IPR043128">
    <property type="entry name" value="Rev_trsase/Diguanyl_cyclase"/>
</dbReference>
<evidence type="ECO:0000259" key="4">
    <source>
        <dbReference type="PROSITE" id="PS50887"/>
    </source>
</evidence>
<name>A0ABT3L8K1_9CYAN</name>
<dbReference type="SMART" id="SM00267">
    <property type="entry name" value="GGDEF"/>
    <property type="match status" value="1"/>
</dbReference>
<dbReference type="EMBL" id="JAIHOM010000092">
    <property type="protein sequence ID" value="MCW6037835.1"/>
    <property type="molecule type" value="Genomic_DNA"/>
</dbReference>
<dbReference type="Pfam" id="PF00990">
    <property type="entry name" value="GGDEF"/>
    <property type="match status" value="1"/>
</dbReference>
<keyword evidence="1" id="KW-0597">Phosphoprotein</keyword>
<evidence type="ECO:0000259" key="3">
    <source>
        <dbReference type="PROSITE" id="PS50110"/>
    </source>
</evidence>
<sequence length="326" mass="36979">MSSLLSTTTPKILVVDDLPHNLRLLEKILTDQGYEVRLANGGKLALTSLSRFTPDLIILDILMPEIDGYEVCQEIKADVATAHIPVIFVSALSEGLDKAKAFRVGGADYITKPFQVEEVLARVQHHLKLVDLNRQLKERNEELENLNIKLQLALTKLEYLVNIDGLTQVANRRYFDTILEQEWNQAKQQKSYLGFILCDVDYFKQYNDYYGHLKGDDCLIQIAQMLSQVVKRSGDLVARYGGEEFALILPKTNPKSLITLTEKIQERLVELAIPHECSDIAPYVTLSLGGVSWIPEEKDKTEDLIQKSDRALYLAKHQGRNRTVIL</sequence>
<gene>
    <name evidence="5" type="ORF">K4A83_16370</name>
</gene>
<evidence type="ECO:0000313" key="6">
    <source>
        <dbReference type="Proteomes" id="UP001526426"/>
    </source>
</evidence>
<dbReference type="PROSITE" id="PS50887">
    <property type="entry name" value="GGDEF"/>
    <property type="match status" value="1"/>
</dbReference>
<dbReference type="PANTHER" id="PTHR45138">
    <property type="entry name" value="REGULATORY COMPONENTS OF SENSORY TRANSDUCTION SYSTEM"/>
    <property type="match status" value="1"/>
</dbReference>
<dbReference type="InterPro" id="IPR000160">
    <property type="entry name" value="GGDEF_dom"/>
</dbReference>
<feature type="coiled-coil region" evidence="2">
    <location>
        <begin position="126"/>
        <end position="160"/>
    </location>
</feature>
<comment type="caution">
    <text evidence="5">The sequence shown here is derived from an EMBL/GenBank/DDBJ whole genome shotgun (WGS) entry which is preliminary data.</text>
</comment>
<dbReference type="InterPro" id="IPR050469">
    <property type="entry name" value="Diguanylate_Cyclase"/>
</dbReference>
<dbReference type="CDD" id="cd01949">
    <property type="entry name" value="GGDEF"/>
    <property type="match status" value="1"/>
</dbReference>
<accession>A0ABT3L8K1</accession>
<evidence type="ECO:0000256" key="2">
    <source>
        <dbReference type="SAM" id="Coils"/>
    </source>
</evidence>
<dbReference type="InterPro" id="IPR001789">
    <property type="entry name" value="Sig_transdc_resp-reg_receiver"/>
</dbReference>
<dbReference type="Gene3D" id="3.30.70.270">
    <property type="match status" value="1"/>
</dbReference>
<dbReference type="SUPFAM" id="SSF52172">
    <property type="entry name" value="CheY-like"/>
    <property type="match status" value="1"/>
</dbReference>
<keyword evidence="5" id="KW-0548">Nucleotidyltransferase</keyword>
<dbReference type="GO" id="GO:0052621">
    <property type="term" value="F:diguanylate cyclase activity"/>
    <property type="evidence" value="ECO:0007669"/>
    <property type="project" value="UniProtKB-EC"/>
</dbReference>
<dbReference type="Pfam" id="PF00072">
    <property type="entry name" value="Response_reg"/>
    <property type="match status" value="1"/>
</dbReference>
<keyword evidence="5" id="KW-0808">Transferase</keyword>
<dbReference type="Proteomes" id="UP001526426">
    <property type="component" value="Unassembled WGS sequence"/>
</dbReference>
<keyword evidence="6" id="KW-1185">Reference proteome</keyword>
<proteinExistence type="predicted"/>
<dbReference type="PROSITE" id="PS50110">
    <property type="entry name" value="RESPONSE_REGULATORY"/>
    <property type="match status" value="1"/>
</dbReference>
<dbReference type="SUPFAM" id="SSF55073">
    <property type="entry name" value="Nucleotide cyclase"/>
    <property type="match status" value="1"/>
</dbReference>
<dbReference type="InterPro" id="IPR011006">
    <property type="entry name" value="CheY-like_superfamily"/>
</dbReference>
<dbReference type="SMART" id="SM00448">
    <property type="entry name" value="REC"/>
    <property type="match status" value="1"/>
</dbReference>
<dbReference type="InterPro" id="IPR029787">
    <property type="entry name" value="Nucleotide_cyclase"/>
</dbReference>
<feature type="domain" description="Response regulatory" evidence="3">
    <location>
        <begin position="11"/>
        <end position="127"/>
    </location>
</feature>
<protein>
    <submittedName>
        <fullName evidence="5">Diguanylate cyclase</fullName>
        <ecNumber evidence="5">2.7.7.65</ecNumber>
    </submittedName>
</protein>
<feature type="domain" description="GGDEF" evidence="4">
    <location>
        <begin position="191"/>
        <end position="326"/>
    </location>
</feature>
<dbReference type="CDD" id="cd19920">
    <property type="entry name" value="REC_PA4781-like"/>
    <property type="match status" value="1"/>
</dbReference>
<dbReference type="EC" id="2.7.7.65" evidence="5"/>
<dbReference type="Gene3D" id="3.40.50.2300">
    <property type="match status" value="1"/>
</dbReference>
<organism evidence="5 6">
    <name type="scientific">Spirulina subsalsa FACHB-351</name>
    <dbReference type="NCBI Taxonomy" id="234711"/>
    <lineage>
        <taxon>Bacteria</taxon>
        <taxon>Bacillati</taxon>
        <taxon>Cyanobacteriota</taxon>
        <taxon>Cyanophyceae</taxon>
        <taxon>Spirulinales</taxon>
        <taxon>Spirulinaceae</taxon>
        <taxon>Spirulina</taxon>
    </lineage>
</organism>
<dbReference type="RefSeq" id="WP_265265707.1">
    <property type="nucleotide sequence ID" value="NZ_JAIHOM010000092.1"/>
</dbReference>
<dbReference type="PANTHER" id="PTHR45138:SF9">
    <property type="entry name" value="DIGUANYLATE CYCLASE DGCM-RELATED"/>
    <property type="match status" value="1"/>
</dbReference>
<feature type="modified residue" description="4-aspartylphosphate" evidence="1">
    <location>
        <position position="60"/>
    </location>
</feature>
<evidence type="ECO:0000256" key="1">
    <source>
        <dbReference type="PROSITE-ProRule" id="PRU00169"/>
    </source>
</evidence>
<dbReference type="NCBIfam" id="TIGR00254">
    <property type="entry name" value="GGDEF"/>
    <property type="match status" value="1"/>
</dbReference>
<reference evidence="5 6" key="1">
    <citation type="submission" date="2021-08" db="EMBL/GenBank/DDBJ databases">
        <title>Draft genome sequence of Spirulina subsalsa with high tolerance to salinity and hype-accumulation of phycocyanin.</title>
        <authorList>
            <person name="Pei H."/>
            <person name="Jiang L."/>
        </authorList>
    </citation>
    <scope>NUCLEOTIDE SEQUENCE [LARGE SCALE GENOMIC DNA]</scope>
    <source>
        <strain evidence="5 6">FACHB-351</strain>
    </source>
</reference>
<keyword evidence="2" id="KW-0175">Coiled coil</keyword>